<dbReference type="EMBL" id="JAMKPW020000004">
    <property type="protein sequence ID" value="KAK8219179.1"/>
    <property type="molecule type" value="Genomic_DNA"/>
</dbReference>
<protein>
    <submittedName>
        <fullName evidence="1">Uncharacterized protein</fullName>
    </submittedName>
</protein>
<evidence type="ECO:0000313" key="1">
    <source>
        <dbReference type="EMBL" id="KAK8219179.1"/>
    </source>
</evidence>
<evidence type="ECO:0000313" key="2">
    <source>
        <dbReference type="Proteomes" id="UP001320706"/>
    </source>
</evidence>
<reference evidence="1" key="1">
    <citation type="submission" date="2024-02" db="EMBL/GenBank/DDBJ databases">
        <title>Metagenome Assembled Genome of Zalaria obscura JY119.</title>
        <authorList>
            <person name="Vighnesh L."/>
            <person name="Jagadeeshwari U."/>
            <person name="Venkata Ramana C."/>
            <person name="Sasikala C."/>
        </authorList>
    </citation>
    <scope>NUCLEOTIDE SEQUENCE</scope>
    <source>
        <strain evidence="1">JY119</strain>
    </source>
</reference>
<organism evidence="1 2">
    <name type="scientific">Zalaria obscura</name>
    <dbReference type="NCBI Taxonomy" id="2024903"/>
    <lineage>
        <taxon>Eukaryota</taxon>
        <taxon>Fungi</taxon>
        <taxon>Dikarya</taxon>
        <taxon>Ascomycota</taxon>
        <taxon>Pezizomycotina</taxon>
        <taxon>Dothideomycetes</taxon>
        <taxon>Dothideomycetidae</taxon>
        <taxon>Dothideales</taxon>
        <taxon>Zalariaceae</taxon>
        <taxon>Zalaria</taxon>
    </lineage>
</organism>
<sequence length="391" mass="43934">MKSVADAPQHRFQDTLAQSLEGTTDSDASFDIARYWLKQCEEAHIIWGGMVPLRLLQANMTALQTSIDLSQLPNTFRDAVGIVKRLELRHLWIDSLCIIQDSPNNEDWAKESVKMGDVYKHSWCNLAASKARNANGGCYTQRTAQSALPCAVRARVSGRAPVSLYCWDGDMLGANLDESNLVRRGWVVQEKILSRRVLHFCADQLFWECVSLRACEMFPGGVPNNTAAKPSTNTVSLRNHLLRSRDPVIQRYQLWDQFVQIYTRANLTFPEKDKLVAISGLARELFPNGQYLAGLWRDILPYQLMWSTSSGDCTSRDNERAPSWSWASINGPLFARTPTEHGAGSRLLATVLEATTKLTGDDAFGRVSAGEIRLEVPLCRVTVSRCYDRYN</sequence>
<dbReference type="Proteomes" id="UP001320706">
    <property type="component" value="Unassembled WGS sequence"/>
</dbReference>
<gene>
    <name evidence="1" type="ORF">M8818_000911</name>
</gene>
<proteinExistence type="predicted"/>
<accession>A0ACC3SLM3</accession>
<comment type="caution">
    <text evidence="1">The sequence shown here is derived from an EMBL/GenBank/DDBJ whole genome shotgun (WGS) entry which is preliminary data.</text>
</comment>
<name>A0ACC3SLM3_9PEZI</name>
<keyword evidence="2" id="KW-1185">Reference proteome</keyword>